<evidence type="ECO:0008006" key="3">
    <source>
        <dbReference type="Google" id="ProtNLM"/>
    </source>
</evidence>
<dbReference type="Proteomes" id="UP000664357">
    <property type="component" value="Unassembled WGS sequence"/>
</dbReference>
<keyword evidence="2" id="KW-1185">Reference proteome</keyword>
<accession>A0ABV0EMZ8</accession>
<reference evidence="1 2" key="1">
    <citation type="submission" date="2021-03" db="EMBL/GenBank/DDBJ databases">
        <authorList>
            <person name="Gilmore M.S."/>
            <person name="Schwartzman J."/>
            <person name="Van Tyne D."/>
            <person name="Martin M."/>
            <person name="Earl A.M."/>
            <person name="Manson A.L."/>
            <person name="Straub T."/>
            <person name="Salamzade R."/>
            <person name="Saavedra J."/>
            <person name="Lebreton F."/>
            <person name="Prichula J."/>
            <person name="Schaufler K."/>
            <person name="Gaca A."/>
            <person name="Sgardioli B."/>
            <person name="Wagenaar J."/>
            <person name="Strong T."/>
        </authorList>
    </citation>
    <scope>NUCLEOTIDE SEQUENCE [LARGE SCALE GENOMIC DNA]</scope>
    <source>
        <strain evidence="1 2">665A</strain>
    </source>
</reference>
<comment type="caution">
    <text evidence="1">The sequence shown here is derived from an EMBL/GenBank/DDBJ whole genome shotgun (WGS) entry which is preliminary data.</text>
</comment>
<sequence>MKERKKKKLLAIAALLALIAVVSGTFAWITSQQQKINRVQSSAIVDDSVVVNEVWEPKPMLPGTETTKEVSVSNTGNANVFVRVSYEEVLKHLVSEGAVTYSASTVAGAKYDPDAAHTLTSHVPVAYSAEKISVENGFSEVDDPSTQVNGLEADTKLFVKGGQTIDPSTGKITTSYEAVVVHEYAPGEFQAMEYEVAVDERGANNRSESATEWTFTVSKLTYGYYAGGYENSVVNWAASSLAPKGETTVTGHALLGTSGKQGENEYDYTEAGLGIVSPATLPNPTPTSSGDLIPTANNENKGVQADRKGFNKDQILIGYGDAIVGIDALEEGKWVYNSEDGWFYYTVPLLPQAKTPDLLKKLIFGKDMSVEYTNATYDLIVKMEAIQATEAAIKDADAWDLGGAAEDSPTDKIVNYLVSKIPN</sequence>
<dbReference type="RefSeq" id="WP_207702195.1">
    <property type="nucleotide sequence ID" value="NZ_JAFREL020000001.1"/>
</dbReference>
<proteinExistence type="predicted"/>
<name>A0ABV0EMZ8_9ENTE</name>
<evidence type="ECO:0000313" key="2">
    <source>
        <dbReference type="Proteomes" id="UP000664357"/>
    </source>
</evidence>
<organism evidence="1 2">
    <name type="scientific">Candidatus Enterococcus ferrettii</name>
    <dbReference type="NCBI Taxonomy" id="2815324"/>
    <lineage>
        <taxon>Bacteria</taxon>
        <taxon>Bacillati</taxon>
        <taxon>Bacillota</taxon>
        <taxon>Bacilli</taxon>
        <taxon>Lactobacillales</taxon>
        <taxon>Enterococcaceae</taxon>
        <taxon>Enterococcus</taxon>
    </lineage>
</organism>
<protein>
    <recommendedName>
        <fullName evidence="3">Alternate signal-mediated exported protein</fullName>
    </recommendedName>
</protein>
<dbReference type="EMBL" id="JAFREL020000001">
    <property type="protein sequence ID" value="MEO1769997.1"/>
    <property type="molecule type" value="Genomic_DNA"/>
</dbReference>
<reference evidence="1 2" key="2">
    <citation type="submission" date="2024-02" db="EMBL/GenBank/DDBJ databases">
        <title>The Genome Sequence of Enterococcus sp. DIV0159.</title>
        <authorList>
            <person name="Earl A."/>
            <person name="Manson A."/>
            <person name="Gilmore M."/>
            <person name="Sanders J."/>
            <person name="Shea T."/>
            <person name="Howe W."/>
            <person name="Livny J."/>
            <person name="Cuomo C."/>
            <person name="Neafsey D."/>
            <person name="Birren B."/>
        </authorList>
    </citation>
    <scope>NUCLEOTIDE SEQUENCE [LARGE SCALE GENOMIC DNA]</scope>
    <source>
        <strain evidence="1 2">665A</strain>
    </source>
</reference>
<evidence type="ECO:0000313" key="1">
    <source>
        <dbReference type="EMBL" id="MEO1769997.1"/>
    </source>
</evidence>
<gene>
    <name evidence="1" type="ORF">JZO67_001948</name>
</gene>